<evidence type="ECO:0000313" key="2">
    <source>
        <dbReference type="WBParaSite" id="Hba_20734"/>
    </source>
</evidence>
<organism evidence="1 2">
    <name type="scientific">Heterorhabditis bacteriophora</name>
    <name type="common">Entomopathogenic nematode worm</name>
    <dbReference type="NCBI Taxonomy" id="37862"/>
    <lineage>
        <taxon>Eukaryota</taxon>
        <taxon>Metazoa</taxon>
        <taxon>Ecdysozoa</taxon>
        <taxon>Nematoda</taxon>
        <taxon>Chromadorea</taxon>
        <taxon>Rhabditida</taxon>
        <taxon>Rhabditina</taxon>
        <taxon>Rhabditomorpha</taxon>
        <taxon>Strongyloidea</taxon>
        <taxon>Heterorhabditidae</taxon>
        <taxon>Heterorhabditis</taxon>
    </lineage>
</organism>
<dbReference type="AlphaFoldDB" id="A0A1I7XSD8"/>
<dbReference type="SUPFAM" id="SSF63825">
    <property type="entry name" value="YWTD domain"/>
    <property type="match status" value="1"/>
</dbReference>
<protein>
    <submittedName>
        <fullName evidence="2">SGL domain-containing protein</fullName>
    </submittedName>
</protein>
<evidence type="ECO:0000313" key="1">
    <source>
        <dbReference type="Proteomes" id="UP000095283"/>
    </source>
</evidence>
<accession>A0A1I7XSD8</accession>
<proteinExistence type="predicted"/>
<name>A0A1I7XSD8_HETBA</name>
<reference evidence="2" key="1">
    <citation type="submission" date="2016-11" db="UniProtKB">
        <authorList>
            <consortium name="WormBaseParasite"/>
        </authorList>
    </citation>
    <scope>IDENTIFICATION</scope>
</reference>
<dbReference type="Proteomes" id="UP000095283">
    <property type="component" value="Unplaced"/>
</dbReference>
<dbReference type="WBParaSite" id="Hba_20734">
    <property type="protein sequence ID" value="Hba_20734"/>
    <property type="gene ID" value="Hba_20734"/>
</dbReference>
<keyword evidence="1" id="KW-1185">Reference proteome</keyword>
<sequence>MVETLSDTSDQQRFDEMWLHLTPRGATVPYNVCFDPEGNVWVATKGGLFKFDGERRTTLWERKNMFPKKMAAFPQVVCYRNTIIYTCAEEQDKTTELRFFSLNGDTLREHFIDGLIISLVVSNSGEIFISKQPVGPESTIFKQNGYLVVMDKSGRFLRFSQEGDFIDQLAEIDAYLANGFCIKGNAALMALSGVVLDQDKRTICDDWLEWINLDGSSWKKPRENKKTHT</sequence>